<keyword evidence="2" id="KW-1185">Reference proteome</keyword>
<dbReference type="HOGENOM" id="CLU_138702_0_0_1"/>
<dbReference type="EMBL" id="AWNI01000042">
    <property type="protein sequence ID" value="ETS59651.1"/>
    <property type="molecule type" value="Genomic_DNA"/>
</dbReference>
<dbReference type="Proteomes" id="UP000019462">
    <property type="component" value="Unassembled WGS sequence"/>
</dbReference>
<accession>W3VFY6</accession>
<organism evidence="1 2">
    <name type="scientific">Moesziomyces aphidis</name>
    <name type="common">Pseudozyma aphidis</name>
    <dbReference type="NCBI Taxonomy" id="84754"/>
    <lineage>
        <taxon>Eukaryota</taxon>
        <taxon>Fungi</taxon>
        <taxon>Dikarya</taxon>
        <taxon>Basidiomycota</taxon>
        <taxon>Ustilaginomycotina</taxon>
        <taxon>Ustilaginomycetes</taxon>
        <taxon>Ustilaginales</taxon>
        <taxon>Ustilaginaceae</taxon>
        <taxon>Moesziomyces</taxon>
    </lineage>
</organism>
<dbReference type="AlphaFoldDB" id="W3VFY6"/>
<name>W3VFY6_MOEAP</name>
<proteinExistence type="predicted"/>
<protein>
    <submittedName>
        <fullName evidence="1">Uncharacterized protein</fullName>
    </submittedName>
</protein>
<gene>
    <name evidence="1" type="ORF">PaG_06578</name>
</gene>
<sequence length="162" mass="17404">MPQSVQPSSGSSATGQLRAALSGRSLHTAVTSSPPAQSFWNRETSMTTTRSLVLLVVSLVLLCLSTAQAGPGVDPASIAHLPYQYFHEDGVGGTNAACWLSRQPFPPTEGVHCRFADTISQVKGRQIHQCSGEQHLFCNACHDLETKLTDPKEQVAWKVQGC</sequence>
<comment type="caution">
    <text evidence="1">The sequence shown here is derived from an EMBL/GenBank/DDBJ whole genome shotgun (WGS) entry which is preliminary data.</text>
</comment>
<evidence type="ECO:0000313" key="1">
    <source>
        <dbReference type="EMBL" id="ETS59651.1"/>
    </source>
</evidence>
<evidence type="ECO:0000313" key="2">
    <source>
        <dbReference type="Proteomes" id="UP000019462"/>
    </source>
</evidence>
<reference evidence="1 2" key="1">
    <citation type="journal article" date="2014" name="Genome Announc.">
        <title>Genome sequence of the basidiomycetous fungus Pseudozyma aphidis DSM70725, an efficient producer of biosurfactant mannosylerythritol lipids.</title>
        <authorList>
            <person name="Lorenz S."/>
            <person name="Guenther M."/>
            <person name="Grumaz C."/>
            <person name="Rupp S."/>
            <person name="Zibek S."/>
            <person name="Sohn K."/>
        </authorList>
    </citation>
    <scope>NUCLEOTIDE SEQUENCE [LARGE SCALE GENOMIC DNA]</scope>
    <source>
        <strain evidence="2">ATCC 32657 / CBS 517.83 / DSM 70725 / JCM 10318 / NBRC 10182 / NRRL Y-7954 / St-0401</strain>
    </source>
</reference>
<dbReference type="OrthoDB" id="2547069at2759"/>